<dbReference type="InterPro" id="IPR029058">
    <property type="entry name" value="AB_hydrolase_fold"/>
</dbReference>
<accession>A0ABP1DJ74</accession>
<evidence type="ECO:0000313" key="6">
    <source>
        <dbReference type="Proteomes" id="UP001497453"/>
    </source>
</evidence>
<comment type="similarity">
    <text evidence="1">Belongs to the 'GDXG' lipolytic enzyme family.</text>
</comment>
<organism evidence="5 6">
    <name type="scientific">Somion occarium</name>
    <dbReference type="NCBI Taxonomy" id="3059160"/>
    <lineage>
        <taxon>Eukaryota</taxon>
        <taxon>Fungi</taxon>
        <taxon>Dikarya</taxon>
        <taxon>Basidiomycota</taxon>
        <taxon>Agaricomycotina</taxon>
        <taxon>Agaricomycetes</taxon>
        <taxon>Polyporales</taxon>
        <taxon>Cerrenaceae</taxon>
        <taxon>Somion</taxon>
    </lineage>
</organism>
<keyword evidence="6" id="KW-1185">Reference proteome</keyword>
<evidence type="ECO:0000256" key="1">
    <source>
        <dbReference type="ARBA" id="ARBA00010515"/>
    </source>
</evidence>
<keyword evidence="2" id="KW-0378">Hydrolase</keyword>
<proteinExistence type="inferred from homology"/>
<feature type="domain" description="Alpha/beta hydrolase fold-3" evidence="4">
    <location>
        <begin position="143"/>
        <end position="384"/>
    </location>
</feature>
<dbReference type="PROSITE" id="PS01174">
    <property type="entry name" value="LIPASE_GDXG_SER"/>
    <property type="match status" value="1"/>
</dbReference>
<evidence type="ECO:0000313" key="5">
    <source>
        <dbReference type="EMBL" id="CAL1707835.1"/>
    </source>
</evidence>
<dbReference type="InterPro" id="IPR013094">
    <property type="entry name" value="AB_hydrolase_3"/>
</dbReference>
<dbReference type="EMBL" id="OZ037947">
    <property type="protein sequence ID" value="CAL1707835.1"/>
    <property type="molecule type" value="Genomic_DNA"/>
</dbReference>
<dbReference type="InterPro" id="IPR050300">
    <property type="entry name" value="GDXG_lipolytic_enzyme"/>
</dbReference>
<dbReference type="InterPro" id="IPR033140">
    <property type="entry name" value="Lipase_GDXG_put_SER_AS"/>
</dbReference>
<protein>
    <recommendedName>
        <fullName evidence="4">Alpha/beta hydrolase fold-3 domain-containing protein</fullName>
    </recommendedName>
</protein>
<dbReference type="Proteomes" id="UP001497453">
    <property type="component" value="Chromosome 4"/>
</dbReference>
<dbReference type="PANTHER" id="PTHR48081">
    <property type="entry name" value="AB HYDROLASE SUPERFAMILY PROTEIN C4A8.06C"/>
    <property type="match status" value="1"/>
</dbReference>
<gene>
    <name evidence="5" type="ORF">GFSPODELE1_LOCUS6560</name>
</gene>
<feature type="active site" evidence="3">
    <location>
        <position position="228"/>
    </location>
</feature>
<reference evidence="6" key="1">
    <citation type="submission" date="2024-04" db="EMBL/GenBank/DDBJ databases">
        <authorList>
            <person name="Shaw F."/>
            <person name="Minotto A."/>
        </authorList>
    </citation>
    <scope>NUCLEOTIDE SEQUENCE [LARGE SCALE GENOMIC DNA]</scope>
</reference>
<dbReference type="Pfam" id="PF07859">
    <property type="entry name" value="Abhydrolase_3"/>
    <property type="match status" value="1"/>
</dbReference>
<evidence type="ECO:0000256" key="3">
    <source>
        <dbReference type="PROSITE-ProRule" id="PRU10038"/>
    </source>
</evidence>
<evidence type="ECO:0000259" key="4">
    <source>
        <dbReference type="Pfam" id="PF07859"/>
    </source>
</evidence>
<sequence>MAYALRKQPFRGIYITLRVLLDIALRVPLWCLYYIPKRNRPRPAWSWYHCIEIDAIREGNDLGPIAERAGPILPSPNHLAIPNDKTLKAVWLEPVPKLVHGEVRQWAAAANVQSISIPGYWYDKEGYDTAVGEPPMPGEKVLYYIHGGGFIAYSAHPCVPVYSYITRRLMTCHSSVRRALSVEYRLVVNPFGDEVYPFPAALLDTLAGYTRLVNAGFRPEDIILAGDSAGANLALALVRYLIESRRDPVADKVVPHPPSALVLVSPWADLGTSHDGPNSSLRTKLSSDYLRPVDSGLLYYARQNYSGPLGFPGGPNDNPYLSPASVHPGMPRVSFEGFPPTIIVMGEAETFSDQIETLWHKMSTQMGDSQVALHVAKDAPHAFMILSSWEEQNNLAYDVVARWFEKLSQ</sequence>
<evidence type="ECO:0000256" key="2">
    <source>
        <dbReference type="ARBA" id="ARBA00022801"/>
    </source>
</evidence>
<name>A0ABP1DJ74_9APHY</name>
<dbReference type="SUPFAM" id="SSF53474">
    <property type="entry name" value="alpha/beta-Hydrolases"/>
    <property type="match status" value="1"/>
</dbReference>
<dbReference type="Gene3D" id="3.40.50.1820">
    <property type="entry name" value="alpha/beta hydrolase"/>
    <property type="match status" value="1"/>
</dbReference>
<dbReference type="PANTHER" id="PTHR48081:SF26">
    <property type="entry name" value="ALPHA_BETA HYDROLASE FOLD-3 DOMAIN-CONTAINING PROTEIN"/>
    <property type="match status" value="1"/>
</dbReference>